<proteinExistence type="predicted"/>
<evidence type="ECO:0000313" key="1">
    <source>
        <dbReference type="EMBL" id="SIS76958.1"/>
    </source>
</evidence>
<dbReference type="RefSeq" id="WP_076400279.1">
    <property type="nucleotide sequence ID" value="NZ_FTOA01000003.1"/>
</dbReference>
<evidence type="ECO:0000313" key="2">
    <source>
        <dbReference type="Proteomes" id="UP000185678"/>
    </source>
</evidence>
<reference evidence="1 2" key="1">
    <citation type="submission" date="2017-01" db="EMBL/GenBank/DDBJ databases">
        <authorList>
            <person name="Mah S.A."/>
            <person name="Swanson W.J."/>
            <person name="Moy G.W."/>
            <person name="Vacquier V.D."/>
        </authorList>
    </citation>
    <scope>NUCLEOTIDE SEQUENCE [LARGE SCALE GENOMIC DNA]</scope>
    <source>
        <strain evidence="1 2">DSM 11589</strain>
    </source>
</reference>
<protein>
    <submittedName>
        <fullName evidence="1">Uncharacterized protein</fullName>
    </submittedName>
</protein>
<accession>A0A1N7LSX2</accession>
<keyword evidence="2" id="KW-1185">Reference proteome</keyword>
<dbReference type="EMBL" id="FTOA01000003">
    <property type="protein sequence ID" value="SIS76958.1"/>
    <property type="molecule type" value="Genomic_DNA"/>
</dbReference>
<dbReference type="Proteomes" id="UP000185678">
    <property type="component" value="Unassembled WGS sequence"/>
</dbReference>
<gene>
    <name evidence="1" type="ORF">SAMN05421779_103538</name>
</gene>
<dbReference type="AlphaFoldDB" id="A0A1N7LSX2"/>
<dbReference type="STRING" id="80876.SAMN05421779_103538"/>
<name>A0A1N7LSX2_9PROT</name>
<organism evidence="1 2">
    <name type="scientific">Insolitispirillum peregrinum</name>
    <dbReference type="NCBI Taxonomy" id="80876"/>
    <lineage>
        <taxon>Bacteria</taxon>
        <taxon>Pseudomonadati</taxon>
        <taxon>Pseudomonadota</taxon>
        <taxon>Alphaproteobacteria</taxon>
        <taxon>Rhodospirillales</taxon>
        <taxon>Novispirillaceae</taxon>
        <taxon>Insolitispirillum</taxon>
    </lineage>
</organism>
<sequence length="159" mass="17483">MADKMDFTPDLGDAAADILRPILRAKVGKRAGQIAPDMLQSVAGIGEARLKALKETGRGQPPTLGQWLHLVEQFGLDLLNPTLKLVGFEAKPTDDNTDHHQTNPYTALRALARRLDSLTARLEDGVFTPQERLDSARDLEELGRELTAYVQGWRASLGQ</sequence>